<feature type="chain" id="PRO_5045531388" evidence="1">
    <location>
        <begin position="19"/>
        <end position="157"/>
    </location>
</feature>
<accession>A0ABU9TRH4</accession>
<organism evidence="2 3">
    <name type="scientific">Neptuniibacter pectenicola</name>
    <dbReference type="NCBI Taxonomy" id="1806669"/>
    <lineage>
        <taxon>Bacteria</taxon>
        <taxon>Pseudomonadati</taxon>
        <taxon>Pseudomonadota</taxon>
        <taxon>Gammaproteobacteria</taxon>
        <taxon>Oceanospirillales</taxon>
        <taxon>Oceanospirillaceae</taxon>
        <taxon>Neptuniibacter</taxon>
    </lineage>
</organism>
<evidence type="ECO:0000313" key="2">
    <source>
        <dbReference type="EMBL" id="MEM5536334.1"/>
    </source>
</evidence>
<reference evidence="2 3" key="1">
    <citation type="submission" date="2024-03" db="EMBL/GenBank/DDBJ databases">
        <title>Community enrichment and isolation of bacterial strains for fucoidan degradation.</title>
        <authorList>
            <person name="Sichert A."/>
        </authorList>
    </citation>
    <scope>NUCLEOTIDE SEQUENCE [LARGE SCALE GENOMIC DNA]</scope>
    <source>
        <strain evidence="2 3">AS76</strain>
    </source>
</reference>
<name>A0ABU9TRH4_9GAMM</name>
<sequence>MKKLIILCLIGLGFYAYLQDNPQITQRAEDTFNTSFLSADKSSTLTSSDKALKNAFDRRQSNLQMGGSGRVIALLADDLKGSRHQKFILELATGQTLLVAHNIDLAPRINGLSVGDQVKFFGEYEWNAKGGVMHWTHHDPKGRHEGGWLVHNGTIYQ</sequence>
<dbReference type="Proteomes" id="UP001449225">
    <property type="component" value="Unassembled WGS sequence"/>
</dbReference>
<protein>
    <submittedName>
        <fullName evidence="2">DUF3465 domain-containing protein</fullName>
    </submittedName>
</protein>
<dbReference type="RefSeq" id="WP_342854249.1">
    <property type="nucleotide sequence ID" value="NZ_JBBMRA010000005.1"/>
</dbReference>
<evidence type="ECO:0000256" key="1">
    <source>
        <dbReference type="SAM" id="SignalP"/>
    </source>
</evidence>
<proteinExistence type="predicted"/>
<gene>
    <name evidence="2" type="ORF">WNY58_08000</name>
</gene>
<keyword evidence="1" id="KW-0732">Signal</keyword>
<comment type="caution">
    <text evidence="2">The sequence shown here is derived from an EMBL/GenBank/DDBJ whole genome shotgun (WGS) entry which is preliminary data.</text>
</comment>
<dbReference type="InterPro" id="IPR021856">
    <property type="entry name" value="DUF3465"/>
</dbReference>
<feature type="signal peptide" evidence="1">
    <location>
        <begin position="1"/>
        <end position="18"/>
    </location>
</feature>
<dbReference type="Pfam" id="PF11948">
    <property type="entry name" value="DUF3465"/>
    <property type="match status" value="1"/>
</dbReference>
<dbReference type="EMBL" id="JBBMRA010000005">
    <property type="protein sequence ID" value="MEM5536334.1"/>
    <property type="molecule type" value="Genomic_DNA"/>
</dbReference>
<evidence type="ECO:0000313" key="3">
    <source>
        <dbReference type="Proteomes" id="UP001449225"/>
    </source>
</evidence>
<keyword evidence="3" id="KW-1185">Reference proteome</keyword>